<feature type="domain" description="Multidrug resistance protein MdtA-like barrel-sandwich hybrid" evidence="7">
    <location>
        <begin position="43"/>
        <end position="175"/>
    </location>
</feature>
<comment type="similarity">
    <text evidence="2">Belongs to the membrane fusion protein (MFP) (TC 8.A.1) family.</text>
</comment>
<name>A0A1B7XCH8_9BACT</name>
<dbReference type="OrthoDB" id="9811754at2"/>
<feature type="domain" description="p-hydroxybenzoic acid efflux pump subunit AaeA-like beta-barrel" evidence="8">
    <location>
        <begin position="189"/>
        <end position="286"/>
    </location>
</feature>
<evidence type="ECO:0000313" key="10">
    <source>
        <dbReference type="Proteomes" id="UP000091979"/>
    </source>
</evidence>
<evidence type="ECO:0000259" key="8">
    <source>
        <dbReference type="Pfam" id="PF25963"/>
    </source>
</evidence>
<evidence type="ECO:0000256" key="3">
    <source>
        <dbReference type="ARBA" id="ARBA00022692"/>
    </source>
</evidence>
<comment type="subcellular location">
    <subcellularLocation>
        <location evidence="1">Membrane</location>
        <topology evidence="1">Single-pass membrane protein</topology>
    </subcellularLocation>
</comment>
<dbReference type="Gene3D" id="2.40.30.170">
    <property type="match status" value="1"/>
</dbReference>
<evidence type="ECO:0000256" key="2">
    <source>
        <dbReference type="ARBA" id="ARBA00009477"/>
    </source>
</evidence>
<keyword evidence="4" id="KW-1133">Transmembrane helix</keyword>
<dbReference type="EMBL" id="JXMS01000014">
    <property type="protein sequence ID" value="OBQ51573.1"/>
    <property type="molecule type" value="Genomic_DNA"/>
</dbReference>
<dbReference type="AlphaFoldDB" id="A0A1B7XCH8"/>
<dbReference type="Pfam" id="PF25876">
    <property type="entry name" value="HH_MFP_RND"/>
    <property type="match status" value="1"/>
</dbReference>
<dbReference type="NCBIfam" id="TIGR01730">
    <property type="entry name" value="RND_mfp"/>
    <property type="match status" value="1"/>
</dbReference>
<dbReference type="InterPro" id="IPR058624">
    <property type="entry name" value="MdtA-like_HH"/>
</dbReference>
<dbReference type="PATRIC" id="fig|1560234.3.peg.695"/>
<dbReference type="STRING" id="1560234.SP90_09325"/>
<keyword evidence="10" id="KW-1185">Reference proteome</keyword>
<evidence type="ECO:0000256" key="5">
    <source>
        <dbReference type="ARBA" id="ARBA00023136"/>
    </source>
</evidence>
<accession>A0A1B7XCH8</accession>
<dbReference type="InterPro" id="IPR050393">
    <property type="entry name" value="MFP_Efflux_Pump"/>
</dbReference>
<dbReference type="SUPFAM" id="SSF111369">
    <property type="entry name" value="HlyD-like secretion proteins"/>
    <property type="match status" value="1"/>
</dbReference>
<dbReference type="GO" id="GO:0016020">
    <property type="term" value="C:membrane"/>
    <property type="evidence" value="ECO:0007669"/>
    <property type="project" value="InterPro"/>
</dbReference>
<dbReference type="InterPro" id="IPR058634">
    <property type="entry name" value="AaeA-lik-b-barrel"/>
</dbReference>
<evidence type="ECO:0000259" key="6">
    <source>
        <dbReference type="Pfam" id="PF25876"/>
    </source>
</evidence>
<dbReference type="GO" id="GO:0022857">
    <property type="term" value="F:transmembrane transporter activity"/>
    <property type="evidence" value="ECO:0007669"/>
    <property type="project" value="InterPro"/>
</dbReference>
<dbReference type="Pfam" id="PF25917">
    <property type="entry name" value="BSH_RND"/>
    <property type="match status" value="1"/>
</dbReference>
<keyword evidence="5" id="KW-0472">Membrane</keyword>
<gene>
    <name evidence="9" type="ORF">SP90_09325</name>
</gene>
<comment type="caution">
    <text evidence="9">The sequence shown here is derived from an EMBL/GenBank/DDBJ whole genome shotgun (WGS) entry which is preliminary data.</text>
</comment>
<dbReference type="InterPro" id="IPR058625">
    <property type="entry name" value="MdtA-like_BSH"/>
</dbReference>
<dbReference type="Gene3D" id="2.40.50.100">
    <property type="match status" value="1"/>
</dbReference>
<sequence>MKRLIQWFFTGVFVATAAIALLLRYENYLIKPWTRDGQVQADIITVASRVTGPVEHVYFKDNQFVKKGELLFTIDKSTFIAAVNQAQGQLLVDEANAAEALDVLVRSKKLVEEDVDAIARQALVQYEYAWQAADAQVKASKARLETAELNLKYTDVYAPVSGYITNYSLYKGTMSVADTPLISLVDVSSYWVYGYFKETDVANIREGDKAEITLMGYPESPLQGVVQSLGWGIAQMNTELNYNLLPEVSATFEWIRLAQRIPVKILFTHIPAHVRLRVGTTASILVDTAAREKLPEGVSEIRRKVWYK</sequence>
<evidence type="ECO:0000259" key="7">
    <source>
        <dbReference type="Pfam" id="PF25917"/>
    </source>
</evidence>
<organism evidence="9 10">
    <name type="scientific">Halodesulfovibrio spirochaetisodalis</name>
    <dbReference type="NCBI Taxonomy" id="1560234"/>
    <lineage>
        <taxon>Bacteria</taxon>
        <taxon>Pseudomonadati</taxon>
        <taxon>Thermodesulfobacteriota</taxon>
        <taxon>Desulfovibrionia</taxon>
        <taxon>Desulfovibrionales</taxon>
        <taxon>Desulfovibrionaceae</taxon>
        <taxon>Halodesulfovibrio</taxon>
    </lineage>
</organism>
<proteinExistence type="inferred from homology"/>
<dbReference type="InterPro" id="IPR006143">
    <property type="entry name" value="RND_pump_MFP"/>
</dbReference>
<evidence type="ECO:0000256" key="1">
    <source>
        <dbReference type="ARBA" id="ARBA00004167"/>
    </source>
</evidence>
<feature type="domain" description="Multidrug resistance protein MdtA-like alpha-helical hairpin" evidence="6">
    <location>
        <begin position="83"/>
        <end position="154"/>
    </location>
</feature>
<evidence type="ECO:0000256" key="4">
    <source>
        <dbReference type="ARBA" id="ARBA00022989"/>
    </source>
</evidence>
<dbReference type="PANTHER" id="PTHR30367:SF1">
    <property type="entry name" value="MULTIDRUG RESISTANCE PROTEIN MDTN"/>
    <property type="match status" value="1"/>
</dbReference>
<evidence type="ECO:0000313" key="9">
    <source>
        <dbReference type="EMBL" id="OBQ51573.1"/>
    </source>
</evidence>
<dbReference type="PANTHER" id="PTHR30367">
    <property type="entry name" value="P-HYDROXYBENZOIC ACID EFFLUX PUMP SUBUNIT AAEA-RELATED"/>
    <property type="match status" value="1"/>
</dbReference>
<dbReference type="Pfam" id="PF25963">
    <property type="entry name" value="Beta-barrel_AAEA"/>
    <property type="match status" value="1"/>
</dbReference>
<reference evidence="9 10" key="1">
    <citation type="submission" date="2015-01" db="EMBL/GenBank/DDBJ databases">
        <title>Desulfovibrio sp. JC271 draft genome sequence.</title>
        <authorList>
            <person name="Shivani Y."/>
            <person name="Subhash Y."/>
            <person name="Sasikala C."/>
            <person name="Ramana C.V."/>
        </authorList>
    </citation>
    <scope>NUCLEOTIDE SEQUENCE [LARGE SCALE GENOMIC DNA]</scope>
    <source>
        <strain evidence="9 10">JC271</strain>
    </source>
</reference>
<keyword evidence="3" id="KW-0812">Transmembrane</keyword>
<protein>
    <submittedName>
        <fullName evidence="9">Uncharacterized protein</fullName>
    </submittedName>
</protein>
<dbReference type="Proteomes" id="UP000091979">
    <property type="component" value="Unassembled WGS sequence"/>
</dbReference>
<dbReference type="RefSeq" id="WP_066854886.1">
    <property type="nucleotide sequence ID" value="NZ_JXMS01000014.1"/>
</dbReference>